<protein>
    <recommendedName>
        <fullName evidence="7">Pentacotripeptide-repeat region of PRORP domain-containing protein</fullName>
    </recommendedName>
</protein>
<dbReference type="InParanoid" id="A0A2G5C2B1"/>
<feature type="repeat" description="PPR" evidence="3">
    <location>
        <begin position="149"/>
        <end position="184"/>
    </location>
</feature>
<feature type="repeat" description="PPR" evidence="3">
    <location>
        <begin position="44"/>
        <end position="78"/>
    </location>
</feature>
<dbReference type="Gene3D" id="1.25.40.10">
    <property type="entry name" value="Tetratricopeptide repeat domain"/>
    <property type="match status" value="3"/>
</dbReference>
<dbReference type="Pfam" id="PF13041">
    <property type="entry name" value="PPR_2"/>
    <property type="match status" value="2"/>
</dbReference>
<evidence type="ECO:0000256" key="4">
    <source>
        <dbReference type="SAM" id="MobiDB-lite"/>
    </source>
</evidence>
<dbReference type="AlphaFoldDB" id="A0A2G5C2B1"/>
<organism evidence="5 6">
    <name type="scientific">Aquilegia coerulea</name>
    <name type="common">Rocky mountain columbine</name>
    <dbReference type="NCBI Taxonomy" id="218851"/>
    <lineage>
        <taxon>Eukaryota</taxon>
        <taxon>Viridiplantae</taxon>
        <taxon>Streptophyta</taxon>
        <taxon>Embryophyta</taxon>
        <taxon>Tracheophyta</taxon>
        <taxon>Spermatophyta</taxon>
        <taxon>Magnoliopsida</taxon>
        <taxon>Ranunculales</taxon>
        <taxon>Ranunculaceae</taxon>
        <taxon>Thalictroideae</taxon>
        <taxon>Aquilegia</taxon>
    </lineage>
</organism>
<dbReference type="InterPro" id="IPR050872">
    <property type="entry name" value="PPR_P_subfamily"/>
</dbReference>
<evidence type="ECO:0000313" key="6">
    <source>
        <dbReference type="Proteomes" id="UP000230069"/>
    </source>
</evidence>
<dbReference type="NCBIfam" id="TIGR00756">
    <property type="entry name" value="PPR"/>
    <property type="match status" value="5"/>
</dbReference>
<dbReference type="PROSITE" id="PS51375">
    <property type="entry name" value="PPR"/>
    <property type="match status" value="5"/>
</dbReference>
<feature type="repeat" description="PPR" evidence="3">
    <location>
        <begin position="113"/>
        <end position="147"/>
    </location>
</feature>
<evidence type="ECO:0000256" key="3">
    <source>
        <dbReference type="PROSITE-ProRule" id="PRU00708"/>
    </source>
</evidence>
<evidence type="ECO:0008006" key="7">
    <source>
        <dbReference type="Google" id="ProtNLM"/>
    </source>
</evidence>
<dbReference type="InterPro" id="IPR002885">
    <property type="entry name" value="PPR_rpt"/>
</dbReference>
<dbReference type="EMBL" id="KZ305153">
    <property type="protein sequence ID" value="PIA24947.1"/>
    <property type="molecule type" value="Genomic_DNA"/>
</dbReference>
<accession>A0A2G5C2B1</accession>
<evidence type="ECO:0000256" key="1">
    <source>
        <dbReference type="ARBA" id="ARBA00007626"/>
    </source>
</evidence>
<evidence type="ECO:0000256" key="2">
    <source>
        <dbReference type="ARBA" id="ARBA00022737"/>
    </source>
</evidence>
<feature type="repeat" description="PPR" evidence="3">
    <location>
        <begin position="185"/>
        <end position="219"/>
    </location>
</feature>
<name>A0A2G5C2B1_AQUCA</name>
<dbReference type="OrthoDB" id="185373at2759"/>
<feature type="compositionally biased region" description="Basic and acidic residues" evidence="4">
    <location>
        <begin position="307"/>
        <end position="321"/>
    </location>
</feature>
<comment type="similarity">
    <text evidence="1">Belongs to the PPR family. P subfamily.</text>
</comment>
<dbReference type="InterPro" id="IPR011990">
    <property type="entry name" value="TPR-like_helical_dom_sf"/>
</dbReference>
<proteinExistence type="inferred from homology"/>
<evidence type="ECO:0000313" key="5">
    <source>
        <dbReference type="EMBL" id="PIA24947.1"/>
    </source>
</evidence>
<dbReference type="Proteomes" id="UP000230069">
    <property type="component" value="Unassembled WGS sequence"/>
</dbReference>
<reference evidence="5 6" key="1">
    <citation type="submission" date="2017-09" db="EMBL/GenBank/DDBJ databases">
        <title>WGS assembly of Aquilegia coerulea Goldsmith.</title>
        <authorList>
            <person name="Hodges S."/>
            <person name="Kramer E."/>
            <person name="Nordborg M."/>
            <person name="Tomkins J."/>
            <person name="Borevitz J."/>
            <person name="Derieg N."/>
            <person name="Yan J."/>
            <person name="Mihaltcheva S."/>
            <person name="Hayes R.D."/>
            <person name="Rokhsar D."/>
        </authorList>
    </citation>
    <scope>NUCLEOTIDE SEQUENCE [LARGE SCALE GENOMIC DNA]</scope>
    <source>
        <strain evidence="6">cv. Goldsmith</strain>
    </source>
</reference>
<dbReference type="PANTHER" id="PTHR46128:SF224">
    <property type="entry name" value="PENTACOTRIPEPTIDE-REPEAT REGION OF PRORP DOMAIN-CONTAINING PROTEIN"/>
    <property type="match status" value="1"/>
</dbReference>
<dbReference type="STRING" id="218851.A0A2G5C2B1"/>
<gene>
    <name evidence="5" type="ORF">AQUCO_14200017v1</name>
</gene>
<sequence length="321" mass="36317">MRKRGFVPSLVSYNSIVHGLSKEGGCMRAYQLFKEGIEFGYLPLEPTYKVLVEALCRASHIDKAKDVLQFMLKKGLDQTRSYNIFLRALSLMDSPSELLNILVSMLQNQCQPDVVTLNTVINGFCKMRRVEEALEVFNDMLTGKLCTPDVVTFTTVICGLLNDGRTDEALHFLHTRMPEMSLSPNIVTYNAVLHCLFKLQKVDEATKLLNDMEQKGLVANSTTYTIMIEGLCKSNRIDEAKCFWDNVVWPSKVHDDFVYAAILKGLCNSEAYQMVGEMRKNGLVPDAVTWRILDKLHGNTKKQSSVESKDEVSVELKRNKT</sequence>
<feature type="repeat" description="PPR" evidence="3">
    <location>
        <begin position="9"/>
        <end position="43"/>
    </location>
</feature>
<keyword evidence="2" id="KW-0677">Repeat</keyword>
<keyword evidence="6" id="KW-1185">Reference proteome</keyword>
<feature type="region of interest" description="Disordered" evidence="4">
    <location>
        <begin position="301"/>
        <end position="321"/>
    </location>
</feature>
<dbReference type="PANTHER" id="PTHR46128">
    <property type="entry name" value="MITOCHONDRIAL GROUP I INTRON SPLICING FACTOR CCM1"/>
    <property type="match status" value="1"/>
</dbReference>
<dbReference type="Pfam" id="PF01535">
    <property type="entry name" value="PPR"/>
    <property type="match status" value="2"/>
</dbReference>